<keyword evidence="2" id="KW-1185">Reference proteome</keyword>
<name>A0A976FPJ4_BRELC</name>
<dbReference type="GeneID" id="94343951"/>
<dbReference type="PANTHER" id="PTHR10281:SF76">
    <property type="entry name" value="CALCUTTA CUP-RELATED"/>
    <property type="match status" value="1"/>
</dbReference>
<evidence type="ECO:0000313" key="2">
    <source>
        <dbReference type="Proteomes" id="UP000294530"/>
    </source>
</evidence>
<organism evidence="1 2">
    <name type="scientific">Bremia lactucae</name>
    <name type="common">Lettuce downy mildew</name>
    <dbReference type="NCBI Taxonomy" id="4779"/>
    <lineage>
        <taxon>Eukaryota</taxon>
        <taxon>Sar</taxon>
        <taxon>Stramenopiles</taxon>
        <taxon>Oomycota</taxon>
        <taxon>Peronosporomycetes</taxon>
        <taxon>Peronosporales</taxon>
        <taxon>Peronosporaceae</taxon>
        <taxon>Bremia</taxon>
    </lineage>
</organism>
<dbReference type="InterPro" id="IPR036400">
    <property type="entry name" value="Cyt_B5-like_heme/steroid_sf"/>
</dbReference>
<proteinExistence type="predicted"/>
<dbReference type="OrthoDB" id="547796at2759"/>
<dbReference type="RefSeq" id="XP_067819738.1">
    <property type="nucleotide sequence ID" value="XM_067958280.1"/>
</dbReference>
<dbReference type="AlphaFoldDB" id="A0A976FPJ4"/>
<dbReference type="InterPro" id="IPR050577">
    <property type="entry name" value="MAPR/NEUFC/NENF-like"/>
</dbReference>
<protein>
    <submittedName>
        <fullName evidence="1">Uncharacterized protein</fullName>
    </submittedName>
</protein>
<accession>A0A976FPJ4</accession>
<comment type="caution">
    <text evidence="1">The sequence shown here is derived from an EMBL/GenBank/DDBJ whole genome shotgun (WGS) entry which is preliminary data.</text>
</comment>
<gene>
    <name evidence="1" type="ORF">CCR75_000172</name>
</gene>
<dbReference type="GO" id="GO:0016020">
    <property type="term" value="C:membrane"/>
    <property type="evidence" value="ECO:0007669"/>
    <property type="project" value="TreeGrafter"/>
</dbReference>
<evidence type="ECO:0000313" key="1">
    <source>
        <dbReference type="EMBL" id="TDH70239.1"/>
    </source>
</evidence>
<dbReference type="Gene3D" id="3.10.120.10">
    <property type="entry name" value="Cytochrome b5-like heme/steroid binding domain"/>
    <property type="match status" value="1"/>
</dbReference>
<dbReference type="PANTHER" id="PTHR10281">
    <property type="entry name" value="MEMBRANE-ASSOCIATED PROGESTERONE RECEPTOR COMPONENT-RELATED"/>
    <property type="match status" value="1"/>
</dbReference>
<dbReference type="Proteomes" id="UP000294530">
    <property type="component" value="Unassembled WGS sequence"/>
</dbReference>
<dbReference type="KEGG" id="blac:94343951"/>
<dbReference type="EMBL" id="SHOA02000010">
    <property type="protein sequence ID" value="TDH70239.1"/>
    <property type="molecule type" value="Genomic_DNA"/>
</dbReference>
<reference evidence="1 2" key="1">
    <citation type="journal article" date="2021" name="Genome Biol.">
        <title>AFLAP: assembly-free linkage analysis pipeline using k-mers from genome sequencing data.</title>
        <authorList>
            <person name="Fletcher K."/>
            <person name="Zhang L."/>
            <person name="Gil J."/>
            <person name="Han R."/>
            <person name="Cavanaugh K."/>
            <person name="Michelmore R."/>
        </authorList>
    </citation>
    <scope>NUCLEOTIDE SEQUENCE [LARGE SCALE GENOMIC DNA]</scope>
    <source>
        <strain evidence="1 2">SF5</strain>
    </source>
</reference>
<sequence length="68" mass="7645">MYDRSDETSPILLAVGGKTLDVTLGAKFYGKGKSYRMFAATACTRTWVRGSLISFTSNLIMEIDIYRR</sequence>
<dbReference type="GO" id="GO:0012505">
    <property type="term" value="C:endomembrane system"/>
    <property type="evidence" value="ECO:0007669"/>
    <property type="project" value="TreeGrafter"/>
</dbReference>
<dbReference type="SUPFAM" id="SSF55856">
    <property type="entry name" value="Cytochrome b5-like heme/steroid binding domain"/>
    <property type="match status" value="1"/>
</dbReference>